<comment type="caution">
    <text evidence="1">The sequence shown here is derived from an EMBL/GenBank/DDBJ whole genome shotgun (WGS) entry which is preliminary data.</text>
</comment>
<dbReference type="RefSeq" id="WP_157393309.1">
    <property type="nucleotide sequence ID" value="NZ_WRPP01000015.1"/>
</dbReference>
<gene>
    <name evidence="1" type="ORF">GPX89_41610</name>
</gene>
<dbReference type="Proteomes" id="UP000466794">
    <property type="component" value="Unassembled WGS sequence"/>
</dbReference>
<accession>A0A7K1VAP1</accession>
<dbReference type="AlphaFoldDB" id="A0A7K1VAP1"/>
<dbReference type="Gene3D" id="3.10.129.10">
    <property type="entry name" value="Hotdog Thioesterase"/>
    <property type="match status" value="1"/>
</dbReference>
<dbReference type="EMBL" id="WRPP01000015">
    <property type="protein sequence ID" value="MVU83720.1"/>
    <property type="molecule type" value="Genomic_DNA"/>
</dbReference>
<evidence type="ECO:0000313" key="2">
    <source>
        <dbReference type="Proteomes" id="UP000466794"/>
    </source>
</evidence>
<proteinExistence type="predicted"/>
<reference evidence="1 2" key="1">
    <citation type="submission" date="2019-12" db="EMBL/GenBank/DDBJ databases">
        <title>Nocardia sp. nov. ET3-3 isolated from soil.</title>
        <authorList>
            <person name="Kanchanasin P."/>
            <person name="Tanasupawat S."/>
            <person name="Yuki M."/>
            <person name="Kudo T."/>
        </authorList>
    </citation>
    <scope>NUCLEOTIDE SEQUENCE [LARGE SCALE GENOMIC DNA]</scope>
    <source>
        <strain evidence="1 2">ET3-3</strain>
    </source>
</reference>
<protein>
    <recommendedName>
        <fullName evidence="3">Thioesterase domain-containing protein</fullName>
    </recommendedName>
</protein>
<sequence>MELDAAQAEEIRLATSDGDKSITTHTTTIHDADGNVVARATQDVYVRQLRPGLDVGAARS</sequence>
<evidence type="ECO:0008006" key="3">
    <source>
        <dbReference type="Google" id="ProtNLM"/>
    </source>
</evidence>
<evidence type="ECO:0000313" key="1">
    <source>
        <dbReference type="EMBL" id="MVU83720.1"/>
    </source>
</evidence>
<name>A0A7K1VAP1_9NOCA</name>
<organism evidence="1 2">
    <name type="scientific">Nocardia terrae</name>
    <dbReference type="NCBI Taxonomy" id="2675851"/>
    <lineage>
        <taxon>Bacteria</taxon>
        <taxon>Bacillati</taxon>
        <taxon>Actinomycetota</taxon>
        <taxon>Actinomycetes</taxon>
        <taxon>Mycobacteriales</taxon>
        <taxon>Nocardiaceae</taxon>
        <taxon>Nocardia</taxon>
    </lineage>
</organism>
<keyword evidence="2" id="KW-1185">Reference proteome</keyword>